<dbReference type="RefSeq" id="WP_095504492.1">
    <property type="nucleotide sequence ID" value="NZ_BSNC01000013.1"/>
</dbReference>
<reference evidence="12" key="2">
    <citation type="submission" date="2023-01" db="EMBL/GenBank/DDBJ databases">
        <title>Draft genome sequence of Paraferrimonas sedimenticola strain NBRC 101628.</title>
        <authorList>
            <person name="Sun Q."/>
            <person name="Mori K."/>
        </authorList>
    </citation>
    <scope>NUCLEOTIDE SEQUENCE</scope>
    <source>
        <strain evidence="12">NBRC 101628</strain>
    </source>
</reference>
<dbReference type="Gene3D" id="1.10.8.60">
    <property type="match status" value="1"/>
</dbReference>
<dbReference type="EC" id="2.7.7.7" evidence="1 9"/>
<feature type="domain" description="DNA polymerase III delta N-terminal" evidence="10">
    <location>
        <begin position="19"/>
        <end position="137"/>
    </location>
</feature>
<evidence type="ECO:0000259" key="11">
    <source>
        <dbReference type="Pfam" id="PF14840"/>
    </source>
</evidence>
<dbReference type="AlphaFoldDB" id="A0AA37RZE0"/>
<dbReference type="Proteomes" id="UP001161422">
    <property type="component" value="Unassembled WGS sequence"/>
</dbReference>
<dbReference type="Pfam" id="PF06144">
    <property type="entry name" value="DNA_pol3_delta"/>
    <property type="match status" value="1"/>
</dbReference>
<dbReference type="SUPFAM" id="SSF52540">
    <property type="entry name" value="P-loop containing nucleoside triphosphate hydrolases"/>
    <property type="match status" value="1"/>
</dbReference>
<evidence type="ECO:0000256" key="3">
    <source>
        <dbReference type="ARBA" id="ARBA00022679"/>
    </source>
</evidence>
<evidence type="ECO:0000256" key="4">
    <source>
        <dbReference type="ARBA" id="ARBA00022695"/>
    </source>
</evidence>
<evidence type="ECO:0000256" key="9">
    <source>
        <dbReference type="NCBIfam" id="TIGR01128"/>
    </source>
</evidence>
<dbReference type="SUPFAM" id="SSF48019">
    <property type="entry name" value="post-AAA+ oligomerization domain-like"/>
    <property type="match status" value="1"/>
</dbReference>
<keyword evidence="6" id="KW-0239">DNA-directed DNA polymerase</keyword>
<comment type="caution">
    <text evidence="12">The sequence shown here is derived from an EMBL/GenBank/DDBJ whole genome shotgun (WGS) entry which is preliminary data.</text>
</comment>
<dbReference type="Gene3D" id="1.20.272.10">
    <property type="match status" value="1"/>
</dbReference>
<name>A0AA37RZE0_9GAMM</name>
<evidence type="ECO:0000256" key="8">
    <source>
        <dbReference type="ARBA" id="ARBA00049244"/>
    </source>
</evidence>
<dbReference type="Gene3D" id="3.40.50.300">
    <property type="entry name" value="P-loop containing nucleotide triphosphate hydrolases"/>
    <property type="match status" value="1"/>
</dbReference>
<dbReference type="PANTHER" id="PTHR34388:SF1">
    <property type="entry name" value="DNA POLYMERASE III SUBUNIT DELTA"/>
    <property type="match status" value="1"/>
</dbReference>
<reference evidence="12" key="1">
    <citation type="journal article" date="2014" name="Int. J. Syst. Evol. Microbiol.">
        <title>Complete genome sequence of Corynebacterium casei LMG S-19264T (=DSM 44701T), isolated from a smear-ripened cheese.</title>
        <authorList>
            <consortium name="US DOE Joint Genome Institute (JGI-PGF)"/>
            <person name="Walter F."/>
            <person name="Albersmeier A."/>
            <person name="Kalinowski J."/>
            <person name="Ruckert C."/>
        </authorList>
    </citation>
    <scope>NUCLEOTIDE SEQUENCE</scope>
    <source>
        <strain evidence="12">NBRC 101628</strain>
    </source>
</reference>
<gene>
    <name evidence="12" type="primary">holA</name>
    <name evidence="12" type="ORF">GCM10007895_33180</name>
</gene>
<evidence type="ECO:0000256" key="2">
    <source>
        <dbReference type="ARBA" id="ARBA00017703"/>
    </source>
</evidence>
<proteinExistence type="inferred from homology"/>
<keyword evidence="4" id="KW-0548">Nucleotidyltransferase</keyword>
<keyword evidence="13" id="KW-1185">Reference proteome</keyword>
<evidence type="ECO:0000313" key="13">
    <source>
        <dbReference type="Proteomes" id="UP001161422"/>
    </source>
</evidence>
<dbReference type="GO" id="GO:0006261">
    <property type="term" value="P:DNA-templated DNA replication"/>
    <property type="evidence" value="ECO:0007669"/>
    <property type="project" value="TreeGrafter"/>
</dbReference>
<accession>A0AA37RZE0</accession>
<keyword evidence="5" id="KW-0235">DNA replication</keyword>
<dbReference type="NCBIfam" id="TIGR01128">
    <property type="entry name" value="holA"/>
    <property type="match status" value="1"/>
</dbReference>
<dbReference type="InterPro" id="IPR005790">
    <property type="entry name" value="DNA_polIII_delta"/>
</dbReference>
<dbReference type="GO" id="GO:0003887">
    <property type="term" value="F:DNA-directed DNA polymerase activity"/>
    <property type="evidence" value="ECO:0007669"/>
    <property type="project" value="UniProtKB-UniRule"/>
</dbReference>
<keyword evidence="3" id="KW-0808">Transferase</keyword>
<dbReference type="InterPro" id="IPR027417">
    <property type="entry name" value="P-loop_NTPase"/>
</dbReference>
<sequence>MRIFSNQLDSHLTPLKPVYLLFGDDPFVLDNALQSLRAAARAQGFEERVQLSQDTGFQWQELFDEWNALSLFASKRLFELELPTAKPGKEGGAALTQLLAEPNPDQVLIVYGPKIAAESTKTKWFKTLDAQGVYLPCTTPEGPQFSRWLSQRVQHYRLNLSQDANALLAAMFEGNLVGADQALKQMQLLSPIERIEQAQVEQWLEDQSRFSVFQLVDTLLVLAPQRSMHMLKQLQAEGVASQVVLWSLNQELGRLLLLKQAQQNRESLAPIYKAHRIWDKRQPLYQQALARLSLEQIQSMLQLSSRIESELKFHGEESWAQLAQLCLLFDPSAHAQLPVMEVR</sequence>
<dbReference type="InterPro" id="IPR032780">
    <property type="entry name" value="DNA_pol3_delt_C"/>
</dbReference>
<dbReference type="InterPro" id="IPR008921">
    <property type="entry name" value="DNA_pol3_clamp-load_cplx_C"/>
</dbReference>
<evidence type="ECO:0000313" key="12">
    <source>
        <dbReference type="EMBL" id="GLP98011.1"/>
    </source>
</evidence>
<dbReference type="GO" id="GO:0009360">
    <property type="term" value="C:DNA polymerase III complex"/>
    <property type="evidence" value="ECO:0007669"/>
    <property type="project" value="UniProtKB-UniRule"/>
</dbReference>
<dbReference type="EMBL" id="BSNC01000013">
    <property type="protein sequence ID" value="GLP98011.1"/>
    <property type="molecule type" value="Genomic_DNA"/>
</dbReference>
<dbReference type="GO" id="GO:0003677">
    <property type="term" value="F:DNA binding"/>
    <property type="evidence" value="ECO:0007669"/>
    <property type="project" value="InterPro"/>
</dbReference>
<comment type="similarity">
    <text evidence="7">Belongs to the DNA polymerase HolA subunit family.</text>
</comment>
<evidence type="ECO:0000256" key="1">
    <source>
        <dbReference type="ARBA" id="ARBA00012417"/>
    </source>
</evidence>
<evidence type="ECO:0000259" key="10">
    <source>
        <dbReference type="Pfam" id="PF06144"/>
    </source>
</evidence>
<evidence type="ECO:0000256" key="5">
    <source>
        <dbReference type="ARBA" id="ARBA00022705"/>
    </source>
</evidence>
<comment type="catalytic activity">
    <reaction evidence="8">
        <text>DNA(n) + a 2'-deoxyribonucleoside 5'-triphosphate = DNA(n+1) + diphosphate</text>
        <dbReference type="Rhea" id="RHEA:22508"/>
        <dbReference type="Rhea" id="RHEA-COMP:17339"/>
        <dbReference type="Rhea" id="RHEA-COMP:17340"/>
        <dbReference type="ChEBI" id="CHEBI:33019"/>
        <dbReference type="ChEBI" id="CHEBI:61560"/>
        <dbReference type="ChEBI" id="CHEBI:173112"/>
        <dbReference type="EC" id="2.7.7.7"/>
    </reaction>
</comment>
<dbReference type="PANTHER" id="PTHR34388">
    <property type="entry name" value="DNA POLYMERASE III SUBUNIT DELTA"/>
    <property type="match status" value="1"/>
</dbReference>
<dbReference type="Pfam" id="PF14840">
    <property type="entry name" value="DNA_pol3_delt_C"/>
    <property type="match status" value="1"/>
</dbReference>
<evidence type="ECO:0000256" key="6">
    <source>
        <dbReference type="ARBA" id="ARBA00022932"/>
    </source>
</evidence>
<evidence type="ECO:0000256" key="7">
    <source>
        <dbReference type="ARBA" id="ARBA00034754"/>
    </source>
</evidence>
<protein>
    <recommendedName>
        <fullName evidence="2 9">DNA polymerase III subunit delta</fullName>
        <ecNumber evidence="1 9">2.7.7.7</ecNumber>
    </recommendedName>
</protein>
<dbReference type="CDD" id="cd18138">
    <property type="entry name" value="HLD_clamp_pol_III_delta"/>
    <property type="match status" value="1"/>
</dbReference>
<organism evidence="12 13">
    <name type="scientific">Paraferrimonas sedimenticola</name>
    <dbReference type="NCBI Taxonomy" id="375674"/>
    <lineage>
        <taxon>Bacteria</taxon>
        <taxon>Pseudomonadati</taxon>
        <taxon>Pseudomonadota</taxon>
        <taxon>Gammaproteobacteria</taxon>
        <taxon>Alteromonadales</taxon>
        <taxon>Ferrimonadaceae</taxon>
        <taxon>Paraferrimonas</taxon>
    </lineage>
</organism>
<dbReference type="InterPro" id="IPR010372">
    <property type="entry name" value="DNA_pol3_delta_N"/>
</dbReference>
<feature type="domain" description="DNA polymerase III subunit delta C-terminal" evidence="11">
    <location>
        <begin position="213"/>
        <end position="329"/>
    </location>
</feature>